<dbReference type="InterPro" id="IPR001034">
    <property type="entry name" value="DeoR_HTH"/>
</dbReference>
<reference evidence="8 9" key="1">
    <citation type="journal article" date="2014" name="Genome Announc.">
        <title>Draft Genome Sequence of Kocuria palustris PEL.</title>
        <authorList>
            <person name="Sharma G."/>
            <person name="Khatri I."/>
            <person name="Subramanian S."/>
        </authorList>
    </citation>
    <scope>NUCLEOTIDE SEQUENCE [LARGE SCALE GENOMIC DNA]</scope>
    <source>
        <strain evidence="8 9">PEL</strain>
    </source>
</reference>
<dbReference type="PANTHER" id="PTHR30363:SF4">
    <property type="entry name" value="GLYCEROL-3-PHOSPHATE REGULON REPRESSOR"/>
    <property type="match status" value="1"/>
</dbReference>
<dbReference type="SUPFAM" id="SSF100950">
    <property type="entry name" value="NagB/RpiA/CoA transferase-like"/>
    <property type="match status" value="1"/>
</dbReference>
<accession>M2XXK5</accession>
<evidence type="ECO:0000256" key="1">
    <source>
        <dbReference type="ARBA" id="ARBA00021390"/>
    </source>
</evidence>
<feature type="domain" description="HTH deoR-type" evidence="7">
    <location>
        <begin position="25"/>
        <end position="80"/>
    </location>
</feature>
<dbReference type="InterPro" id="IPR037171">
    <property type="entry name" value="NagB/RpiA_transferase-like"/>
</dbReference>
<dbReference type="Gene3D" id="1.10.10.10">
    <property type="entry name" value="Winged helix-like DNA-binding domain superfamily/Winged helix DNA-binding domain"/>
    <property type="match status" value="1"/>
</dbReference>
<dbReference type="GO" id="GO:0003700">
    <property type="term" value="F:DNA-binding transcription factor activity"/>
    <property type="evidence" value="ECO:0007669"/>
    <property type="project" value="InterPro"/>
</dbReference>
<dbReference type="PRINTS" id="PR00037">
    <property type="entry name" value="HTHLACR"/>
</dbReference>
<keyword evidence="4" id="KW-0804">Transcription</keyword>
<evidence type="ECO:0000256" key="6">
    <source>
        <dbReference type="SAM" id="MobiDB-lite"/>
    </source>
</evidence>
<dbReference type="PROSITE" id="PS51000">
    <property type="entry name" value="HTH_DEOR_2"/>
    <property type="match status" value="1"/>
</dbReference>
<keyword evidence="3" id="KW-0805">Transcription regulation</keyword>
<dbReference type="EMBL" id="ANHZ02000003">
    <property type="protein sequence ID" value="EME37548.1"/>
    <property type="molecule type" value="Genomic_DNA"/>
</dbReference>
<name>M2XXK5_9MICC</name>
<dbReference type="SMART" id="SM01134">
    <property type="entry name" value="DeoRC"/>
    <property type="match status" value="1"/>
</dbReference>
<dbReference type="Proteomes" id="UP000009877">
    <property type="component" value="Unassembled WGS sequence"/>
</dbReference>
<organism evidence="8 9">
    <name type="scientific">Kocuria palustris PEL</name>
    <dbReference type="NCBI Taxonomy" id="1236550"/>
    <lineage>
        <taxon>Bacteria</taxon>
        <taxon>Bacillati</taxon>
        <taxon>Actinomycetota</taxon>
        <taxon>Actinomycetes</taxon>
        <taxon>Micrococcales</taxon>
        <taxon>Micrococcaceae</taxon>
        <taxon>Kocuria</taxon>
    </lineage>
</organism>
<keyword evidence="9" id="KW-1185">Reference proteome</keyword>
<dbReference type="SMART" id="SM00420">
    <property type="entry name" value="HTH_DEOR"/>
    <property type="match status" value="1"/>
</dbReference>
<dbReference type="Pfam" id="PF08220">
    <property type="entry name" value="HTH_DeoR"/>
    <property type="match status" value="1"/>
</dbReference>
<comment type="caution">
    <text evidence="8">The sequence shown here is derived from an EMBL/GenBank/DDBJ whole genome shotgun (WGS) entry which is preliminary data.</text>
</comment>
<dbReference type="Gene3D" id="3.40.50.1360">
    <property type="match status" value="1"/>
</dbReference>
<dbReference type="AlphaFoldDB" id="M2XXK5"/>
<dbReference type="SUPFAM" id="SSF46785">
    <property type="entry name" value="Winged helix' DNA-binding domain"/>
    <property type="match status" value="1"/>
</dbReference>
<protein>
    <recommendedName>
        <fullName evidence="1">Lactose phosphotransferase system repressor</fullName>
    </recommendedName>
</protein>
<dbReference type="Pfam" id="PF00455">
    <property type="entry name" value="DeoRC"/>
    <property type="match status" value="1"/>
</dbReference>
<dbReference type="InterPro" id="IPR036390">
    <property type="entry name" value="WH_DNA-bd_sf"/>
</dbReference>
<dbReference type="RefSeq" id="WP_006213667.1">
    <property type="nucleotide sequence ID" value="NZ_ANHZ02000003.1"/>
</dbReference>
<dbReference type="PANTHER" id="PTHR30363">
    <property type="entry name" value="HTH-TYPE TRANSCRIPTIONAL REGULATOR SRLR-RELATED"/>
    <property type="match status" value="1"/>
</dbReference>
<dbReference type="InterPro" id="IPR036388">
    <property type="entry name" value="WH-like_DNA-bd_sf"/>
</dbReference>
<evidence type="ECO:0000256" key="2">
    <source>
        <dbReference type="ARBA" id="ARBA00022491"/>
    </source>
</evidence>
<evidence type="ECO:0000313" key="8">
    <source>
        <dbReference type="EMBL" id="EME37548.1"/>
    </source>
</evidence>
<feature type="region of interest" description="Disordered" evidence="6">
    <location>
        <begin position="1"/>
        <end position="23"/>
    </location>
</feature>
<comment type="function">
    <text evidence="5">Repressor of the lactose catabolism operon. Galactose-6-phosphate is the inducer.</text>
</comment>
<keyword evidence="2" id="KW-0678">Repressor</keyword>
<dbReference type="STRING" id="71999.KPaMU14_01255"/>
<evidence type="ECO:0000259" key="7">
    <source>
        <dbReference type="PROSITE" id="PS51000"/>
    </source>
</evidence>
<evidence type="ECO:0000256" key="3">
    <source>
        <dbReference type="ARBA" id="ARBA00023015"/>
    </source>
</evidence>
<dbReference type="InterPro" id="IPR050313">
    <property type="entry name" value="Carb_Metab_HTH_regulators"/>
</dbReference>
<proteinExistence type="predicted"/>
<dbReference type="InterPro" id="IPR014036">
    <property type="entry name" value="DeoR-like_C"/>
</dbReference>
<evidence type="ECO:0000256" key="5">
    <source>
        <dbReference type="ARBA" id="ARBA00024937"/>
    </source>
</evidence>
<evidence type="ECO:0000313" key="9">
    <source>
        <dbReference type="Proteomes" id="UP000009877"/>
    </source>
</evidence>
<dbReference type="GeneID" id="93316453"/>
<gene>
    <name evidence="8" type="ORF">C884_01599</name>
</gene>
<sequence>MNITEQPLSGDAAGSDPDTGQGLFAPERRQAISQQAAVQGRVSVAELAVQFSVAPETIRRDLDVLERQGRIQRVHGGAIPPLGRNGREAAVDDRRATRIGAKAAIARAAMGHLPPAHGSVLLDGGSTTGCLAAAMSAAAREGALEPVTVVTNSPSAGVELSHARDVEVLLLGGRLRPVTETVVGAQTNALLSSISADVAFLGSNGLSAVLGLTTPDAEEAAAKRLIAARSQRVIALVDSTKFGAEHLCTFADLSAIDVLITDAVPPSSLAEALNRAEIEVVIA</sequence>
<evidence type="ECO:0000256" key="4">
    <source>
        <dbReference type="ARBA" id="ARBA00023163"/>
    </source>
</evidence>